<dbReference type="InterPro" id="IPR000983">
    <property type="entry name" value="Bac_GSPG_pilin"/>
</dbReference>
<keyword evidence="2" id="KW-1133">Transmembrane helix</keyword>
<evidence type="ECO:0000256" key="2">
    <source>
        <dbReference type="SAM" id="Phobius"/>
    </source>
</evidence>
<proteinExistence type="predicted"/>
<dbReference type="InterPro" id="IPR031982">
    <property type="entry name" value="PilE-like"/>
</dbReference>
<dbReference type="InterPro" id="IPR012902">
    <property type="entry name" value="N_methyl_site"/>
</dbReference>
<dbReference type="NCBIfam" id="TIGR02532">
    <property type="entry name" value="IV_pilin_GFxxxE"/>
    <property type="match status" value="1"/>
</dbReference>
<dbReference type="Proteomes" id="UP000509597">
    <property type="component" value="Chromosome"/>
</dbReference>
<dbReference type="InterPro" id="IPR045584">
    <property type="entry name" value="Pilin-like"/>
</dbReference>
<dbReference type="AlphaFoldDB" id="A0A7H9BKK1"/>
<dbReference type="PANTHER" id="PTHR30093:SF47">
    <property type="entry name" value="TYPE IV PILUS NON-CORE MINOR PILIN PILE"/>
    <property type="match status" value="1"/>
</dbReference>
<dbReference type="Pfam" id="PF07963">
    <property type="entry name" value="N_methyl"/>
    <property type="match status" value="1"/>
</dbReference>
<keyword evidence="2" id="KW-0472">Membrane</keyword>
<evidence type="ECO:0000313" key="3">
    <source>
        <dbReference type="EMBL" id="QLG89207.1"/>
    </source>
</evidence>
<dbReference type="PANTHER" id="PTHR30093">
    <property type="entry name" value="GENERAL SECRETION PATHWAY PROTEIN G"/>
    <property type="match status" value="1"/>
</dbReference>
<dbReference type="GO" id="GO:0015627">
    <property type="term" value="C:type II protein secretion system complex"/>
    <property type="evidence" value="ECO:0007669"/>
    <property type="project" value="InterPro"/>
</dbReference>
<evidence type="ECO:0000313" key="4">
    <source>
        <dbReference type="Proteomes" id="UP000509597"/>
    </source>
</evidence>
<dbReference type="GO" id="GO:0015628">
    <property type="term" value="P:protein secretion by the type II secretion system"/>
    <property type="evidence" value="ECO:0007669"/>
    <property type="project" value="InterPro"/>
</dbReference>
<feature type="transmembrane region" description="Helical" evidence="2">
    <location>
        <begin position="13"/>
        <end position="31"/>
    </location>
</feature>
<keyword evidence="1" id="KW-0488">Methylation</keyword>
<sequence length="125" mass="13615">MKKNNDGFTLIELMIVIAIIGILSAIALPAYQQYIIKTRRADVQRQLTSQAQSLERYFTSNGTYVSSGTTCAVNNETNTYYTITSVCNTPTTFTITATAITTKSQASDGDLTLDNTGARTGKWAN</sequence>
<dbReference type="PRINTS" id="PR00813">
    <property type="entry name" value="BCTERIALGSPG"/>
</dbReference>
<dbReference type="KEGG" id="chiz:HQ393_13665"/>
<dbReference type="RefSeq" id="WP_179355703.1">
    <property type="nucleotide sequence ID" value="NZ_CP058627.1"/>
</dbReference>
<gene>
    <name evidence="3" type="ORF">HQ393_13665</name>
</gene>
<reference evidence="3 4" key="1">
    <citation type="submission" date="2020-07" db="EMBL/GenBank/DDBJ databases">
        <title>Complete genome sequence of Chitinibacter sp. 2T18.</title>
        <authorList>
            <person name="Bae J.-W."/>
            <person name="Choi J.-W."/>
        </authorList>
    </citation>
    <scope>NUCLEOTIDE SEQUENCE [LARGE SCALE GENOMIC DNA]</scope>
    <source>
        <strain evidence="3 4">2T18</strain>
    </source>
</reference>
<protein>
    <submittedName>
        <fullName evidence="3">Type IV pilin protein</fullName>
    </submittedName>
</protein>
<organism evidence="3 4">
    <name type="scientific">Chitinibacter bivalviorum</name>
    <dbReference type="NCBI Taxonomy" id="2739434"/>
    <lineage>
        <taxon>Bacteria</taxon>
        <taxon>Pseudomonadati</taxon>
        <taxon>Pseudomonadota</taxon>
        <taxon>Betaproteobacteria</taxon>
        <taxon>Neisseriales</taxon>
        <taxon>Chitinibacteraceae</taxon>
        <taxon>Chitinibacter</taxon>
    </lineage>
</organism>
<dbReference type="EMBL" id="CP058627">
    <property type="protein sequence ID" value="QLG89207.1"/>
    <property type="molecule type" value="Genomic_DNA"/>
</dbReference>
<dbReference type="Pfam" id="PF16732">
    <property type="entry name" value="ComP_DUS"/>
    <property type="match status" value="1"/>
</dbReference>
<dbReference type="SUPFAM" id="SSF54523">
    <property type="entry name" value="Pili subunits"/>
    <property type="match status" value="1"/>
</dbReference>
<dbReference type="GO" id="GO:0043683">
    <property type="term" value="P:type IV pilus assembly"/>
    <property type="evidence" value="ECO:0007669"/>
    <property type="project" value="InterPro"/>
</dbReference>
<name>A0A7H9BKK1_9NEIS</name>
<evidence type="ECO:0000256" key="1">
    <source>
        <dbReference type="ARBA" id="ARBA00022481"/>
    </source>
</evidence>
<keyword evidence="4" id="KW-1185">Reference proteome</keyword>
<accession>A0A7H9BKK1</accession>
<keyword evidence="2" id="KW-0812">Transmembrane</keyword>
<dbReference type="Gene3D" id="3.30.700.10">
    <property type="entry name" value="Glycoprotein, Type 4 Pilin"/>
    <property type="match status" value="1"/>
</dbReference>